<proteinExistence type="inferred from homology"/>
<dbReference type="GO" id="GO:0043190">
    <property type="term" value="C:ATP-binding cassette (ABC) transporter complex"/>
    <property type="evidence" value="ECO:0007669"/>
    <property type="project" value="TreeGrafter"/>
</dbReference>
<dbReference type="CDD" id="cd03225">
    <property type="entry name" value="ABC_cobalt_CbiO_domain1"/>
    <property type="match status" value="2"/>
</dbReference>
<sequence length="470" mass="50922">MQITAKNFGYRHASRKNPALTQISFSVEKGERILLLGASGSGKSTLMAALAGVLGAEDGQSSGELIINTRCGMVLQDPDSQVIASRVGDDVAFGCENFAIEPAEIWRRVPQALALVGLDLPLDHPTAALSGGQKQRLALAGVIAMGAELILLDEPTANIDSESVPEIVHAVTTSIKETGASMIIVEHRVDIWRDYIDRVIVLKQGRIIADGTPDNVLAEHGNQLVEEGIWVPGITPELPAAKNASDISHSDSALTTRKLVVGWDQPHYGPVEIAIPRGVSTVITGVNGVGKSTLALTLAGLKKPYSGSVHISQDIAGLLSSDPYTWRSKDLVERIGYVFQDPEHQFMTRSVREELLVSKTRRRWWRSELPSPEDIAYADEVLNRLGLIELAKANPFTLSGGQKRRLSVATCLVAAPDIVFLDEPTFGQDRKTFVELINLIRQLSDNGTTVVSISHDPLYLTALGDLEIRL</sequence>
<name>A0A0F6R188_9CORY</name>
<dbReference type="PANTHER" id="PTHR43553:SF24">
    <property type="entry name" value="ENERGY-COUPLING FACTOR TRANSPORTER ATP-BINDING PROTEIN ECFA1"/>
    <property type="match status" value="1"/>
</dbReference>
<dbReference type="KEGG" id="cku:UL82_07895"/>
<dbReference type="STRING" id="35755.UL82_07895"/>
<comment type="similarity">
    <text evidence="1">Belongs to the ABC transporter superfamily.</text>
</comment>
<dbReference type="AlphaFoldDB" id="A0A0F6R188"/>
<evidence type="ECO:0000256" key="3">
    <source>
        <dbReference type="ARBA" id="ARBA00022741"/>
    </source>
</evidence>
<keyword evidence="7" id="KW-1185">Reference proteome</keyword>
<reference evidence="6 7" key="1">
    <citation type="journal article" date="2015" name="Genome Announc.">
        <title>Complete Genome Sequence of Corynebacterium kutscheri DSM 20755, a Corynebacterial Type Strain with Remarkably Low G+C Content of Chromosomal DNA.</title>
        <authorList>
            <person name="Ruckert C."/>
            <person name="Albersmeier A."/>
            <person name="Winkler A."/>
            <person name="Tauch A."/>
        </authorList>
    </citation>
    <scope>NUCLEOTIDE SEQUENCE [LARGE SCALE GENOMIC DNA]</scope>
    <source>
        <strain evidence="6 7">DSM 20755</strain>
    </source>
</reference>
<evidence type="ECO:0000256" key="1">
    <source>
        <dbReference type="ARBA" id="ARBA00005417"/>
    </source>
</evidence>
<dbReference type="InterPro" id="IPR017871">
    <property type="entry name" value="ABC_transporter-like_CS"/>
</dbReference>
<protein>
    <submittedName>
        <fullName evidence="6">ATPase component of various ABC-type transport systems with duplicated ATPase domain</fullName>
        <ecNumber evidence="6">3.6.3.-</ecNumber>
    </submittedName>
</protein>
<keyword evidence="2" id="KW-0813">Transport</keyword>
<feature type="domain" description="ABC transporter" evidence="5">
    <location>
        <begin position="3"/>
        <end position="229"/>
    </location>
</feature>
<dbReference type="Pfam" id="PF00005">
    <property type="entry name" value="ABC_tran"/>
    <property type="match status" value="2"/>
</dbReference>
<evidence type="ECO:0000256" key="4">
    <source>
        <dbReference type="ARBA" id="ARBA00022840"/>
    </source>
</evidence>
<feature type="domain" description="ABC transporter" evidence="5">
    <location>
        <begin position="247"/>
        <end position="470"/>
    </location>
</feature>
<dbReference type="SMART" id="SM00382">
    <property type="entry name" value="AAA"/>
    <property type="match status" value="2"/>
</dbReference>
<dbReference type="Proteomes" id="UP000033457">
    <property type="component" value="Chromosome"/>
</dbReference>
<dbReference type="OrthoDB" id="501320at2"/>
<dbReference type="InterPro" id="IPR003439">
    <property type="entry name" value="ABC_transporter-like_ATP-bd"/>
</dbReference>
<organism evidence="6 7">
    <name type="scientific">Corynebacterium kutscheri</name>
    <dbReference type="NCBI Taxonomy" id="35755"/>
    <lineage>
        <taxon>Bacteria</taxon>
        <taxon>Bacillati</taxon>
        <taxon>Actinomycetota</taxon>
        <taxon>Actinomycetes</taxon>
        <taxon>Mycobacteriales</taxon>
        <taxon>Corynebacteriaceae</taxon>
        <taxon>Corynebacterium</taxon>
    </lineage>
</organism>
<evidence type="ECO:0000313" key="7">
    <source>
        <dbReference type="Proteomes" id="UP000033457"/>
    </source>
</evidence>
<keyword evidence="3" id="KW-0547">Nucleotide-binding</keyword>
<dbReference type="PROSITE" id="PS50893">
    <property type="entry name" value="ABC_TRANSPORTER_2"/>
    <property type="match status" value="2"/>
</dbReference>
<dbReference type="EC" id="3.6.3.-" evidence="6"/>
<dbReference type="InterPro" id="IPR015856">
    <property type="entry name" value="ABC_transpr_CbiO/EcfA_su"/>
</dbReference>
<evidence type="ECO:0000256" key="2">
    <source>
        <dbReference type="ARBA" id="ARBA00022448"/>
    </source>
</evidence>
<dbReference type="GO" id="GO:0016887">
    <property type="term" value="F:ATP hydrolysis activity"/>
    <property type="evidence" value="ECO:0007669"/>
    <property type="project" value="InterPro"/>
</dbReference>
<dbReference type="RefSeq" id="WP_046440154.1">
    <property type="nucleotide sequence ID" value="NZ_CP011312.1"/>
</dbReference>
<dbReference type="GO" id="GO:0042626">
    <property type="term" value="F:ATPase-coupled transmembrane transporter activity"/>
    <property type="evidence" value="ECO:0007669"/>
    <property type="project" value="TreeGrafter"/>
</dbReference>
<keyword evidence="4" id="KW-0067">ATP-binding</keyword>
<dbReference type="EMBL" id="CP011312">
    <property type="protein sequence ID" value="AKE41740.1"/>
    <property type="molecule type" value="Genomic_DNA"/>
</dbReference>
<dbReference type="GO" id="GO:0005524">
    <property type="term" value="F:ATP binding"/>
    <property type="evidence" value="ECO:0007669"/>
    <property type="project" value="UniProtKB-KW"/>
</dbReference>
<keyword evidence="6" id="KW-0378">Hydrolase</keyword>
<dbReference type="PANTHER" id="PTHR43553">
    <property type="entry name" value="HEAVY METAL TRANSPORTER"/>
    <property type="match status" value="1"/>
</dbReference>
<evidence type="ECO:0000259" key="5">
    <source>
        <dbReference type="PROSITE" id="PS50893"/>
    </source>
</evidence>
<dbReference type="Gene3D" id="3.40.50.300">
    <property type="entry name" value="P-loop containing nucleotide triphosphate hydrolases"/>
    <property type="match status" value="2"/>
</dbReference>
<evidence type="ECO:0000313" key="6">
    <source>
        <dbReference type="EMBL" id="AKE41740.1"/>
    </source>
</evidence>
<dbReference type="HOGENOM" id="CLU_000604_86_7_11"/>
<dbReference type="PROSITE" id="PS00211">
    <property type="entry name" value="ABC_TRANSPORTER_1"/>
    <property type="match status" value="2"/>
</dbReference>
<dbReference type="InterPro" id="IPR003593">
    <property type="entry name" value="AAA+_ATPase"/>
</dbReference>
<accession>A0A0F6R188</accession>
<gene>
    <name evidence="6" type="ORF">UL82_07895</name>
</gene>
<dbReference type="SUPFAM" id="SSF52540">
    <property type="entry name" value="P-loop containing nucleoside triphosphate hydrolases"/>
    <property type="match status" value="2"/>
</dbReference>
<dbReference type="InterPro" id="IPR027417">
    <property type="entry name" value="P-loop_NTPase"/>
</dbReference>
<dbReference type="InterPro" id="IPR050095">
    <property type="entry name" value="ECF_ABC_transporter_ATP-bd"/>
</dbReference>